<dbReference type="InterPro" id="IPR019800">
    <property type="entry name" value="Glyco_hydro_3_AS"/>
</dbReference>
<dbReference type="PANTHER" id="PTHR42715:SF10">
    <property type="entry name" value="BETA-GLUCOSIDASE"/>
    <property type="match status" value="1"/>
</dbReference>
<evidence type="ECO:0000313" key="8">
    <source>
        <dbReference type="Proteomes" id="UP000317010"/>
    </source>
</evidence>
<dbReference type="Pfam" id="PF00933">
    <property type="entry name" value="Glyco_hydro_3"/>
    <property type="match status" value="1"/>
</dbReference>
<dbReference type="InterPro" id="IPR036881">
    <property type="entry name" value="Glyco_hydro_3_C_sf"/>
</dbReference>
<dbReference type="InterPro" id="IPR001764">
    <property type="entry name" value="Glyco_hydro_3_N"/>
</dbReference>
<dbReference type="Gene3D" id="3.40.50.1700">
    <property type="entry name" value="Glycoside hydrolase family 3 C-terminal domain"/>
    <property type="match status" value="1"/>
</dbReference>
<dbReference type="InterPro" id="IPR002772">
    <property type="entry name" value="Glyco_hydro_3_C"/>
</dbReference>
<dbReference type="InterPro" id="IPR026891">
    <property type="entry name" value="Fn3-like"/>
</dbReference>
<keyword evidence="8" id="KW-1185">Reference proteome</keyword>
<evidence type="ECO:0000259" key="6">
    <source>
        <dbReference type="SMART" id="SM01217"/>
    </source>
</evidence>
<keyword evidence="3" id="KW-0119">Carbohydrate metabolism</keyword>
<dbReference type="PROSITE" id="PS00775">
    <property type="entry name" value="GLYCOSYL_HYDROL_F3"/>
    <property type="match status" value="1"/>
</dbReference>
<dbReference type="InterPro" id="IPR013783">
    <property type="entry name" value="Ig-like_fold"/>
</dbReference>
<feature type="signal peptide" evidence="5">
    <location>
        <begin position="1"/>
        <end position="24"/>
    </location>
</feature>
<dbReference type="Pfam" id="PF14310">
    <property type="entry name" value="Fn3-like"/>
    <property type="match status" value="1"/>
</dbReference>
<dbReference type="SUPFAM" id="SSF52279">
    <property type="entry name" value="Beta-D-glucan exohydrolase, C-terminal domain"/>
    <property type="match status" value="1"/>
</dbReference>
<accession>A0A562U725</accession>
<organism evidence="7 8">
    <name type="scientific">Mucilaginibacter frigoritolerans</name>
    <dbReference type="NCBI Taxonomy" id="652788"/>
    <lineage>
        <taxon>Bacteria</taxon>
        <taxon>Pseudomonadati</taxon>
        <taxon>Bacteroidota</taxon>
        <taxon>Sphingobacteriia</taxon>
        <taxon>Sphingobacteriales</taxon>
        <taxon>Sphingobacteriaceae</taxon>
        <taxon>Mucilaginibacter</taxon>
    </lineage>
</organism>
<feature type="domain" description="Fibronectin type III-like" evidence="6">
    <location>
        <begin position="638"/>
        <end position="708"/>
    </location>
</feature>
<dbReference type="OrthoDB" id="9758670at2"/>
<dbReference type="GO" id="GO:0008422">
    <property type="term" value="F:beta-glucosidase activity"/>
    <property type="evidence" value="ECO:0007669"/>
    <property type="project" value="UniProtKB-ARBA"/>
</dbReference>
<evidence type="ECO:0000256" key="1">
    <source>
        <dbReference type="ARBA" id="ARBA00005336"/>
    </source>
</evidence>
<dbReference type="FunFam" id="2.60.40.10:FF:000495">
    <property type="entry name" value="Periplasmic beta-glucosidase"/>
    <property type="match status" value="1"/>
</dbReference>
<dbReference type="PRINTS" id="PR00133">
    <property type="entry name" value="GLHYDRLASE3"/>
</dbReference>
<dbReference type="AlphaFoldDB" id="A0A562U725"/>
<keyword evidence="5" id="KW-0732">Signal</keyword>
<dbReference type="InterPro" id="IPR050288">
    <property type="entry name" value="Cellulose_deg_GH3"/>
</dbReference>
<dbReference type="EMBL" id="VLLI01000004">
    <property type="protein sequence ID" value="TWJ01616.1"/>
    <property type="molecule type" value="Genomic_DNA"/>
</dbReference>
<sequence>MKTKIYRHILCGLFAVGTLNYASAQTKADQATDAQISAIIKKLTLEEKITMLHASGVFTAGGCKRLDIPVVKTDDGPLGVREEVKEGWGSANLTTDSATFFPNGSALAATWNPELAYRYGHDMGEEARARNITVMLAPAFNICRNPLCGRTYEYYSEDPFLNAKLAVQSVKGIQSQHVAACVKHFAVNNQEINRGKVSVDVSERALREIYLPAFKASIIEGKAWTIMSAYNKLRGVYCSENDYLLNKVLKGEWGFKGIVISDWGGVHSTVAAAKNGLDLEMGSNPPYNTYYFADKLLDSVKAGKVSIKLIDEKVRRILWVQLHTNMSKNQPEGKMSTPEHGKTAYAIASESIVLLKNEKNLLPLNTSTIKSIAVIGDNATRTFHLGGFGAGVKARYEITALAGLQNRLGKTIDIKFAQGYSGKYSAVGEVNSPSHGPDSALIAQAVATAKSTDLAILFIGGNRDYESESRDRKDLSLPFGEQTLVDAVTAANPNTIVVVVGGAPYDIGQIKKNNSTIVWSWYNGSENGNALADVLTGKINPSGKMPFTFPAELKDSPSEALNAYPGENLKVDYKEGILVGYRWFDTKKIEPMYCFGYGLSYTDYKYSDLFTNKKSYKATDVITATLKVKNTGKYAGKETVQLYVSKTGSAVERAEKELKAFKKVNITVGETASVTLNIPVKDLAYYDTKTSKWVVEPGKYKILAGKSSKDIEENATITVE</sequence>
<evidence type="ECO:0000256" key="4">
    <source>
        <dbReference type="RuleBase" id="RU361161"/>
    </source>
</evidence>
<name>A0A562U725_9SPHI</name>
<dbReference type="Proteomes" id="UP000317010">
    <property type="component" value="Unassembled WGS sequence"/>
</dbReference>
<protein>
    <submittedName>
        <fullName evidence="7">Beta-glucosidase</fullName>
    </submittedName>
</protein>
<dbReference type="SMART" id="SM01217">
    <property type="entry name" value="Fn3_like"/>
    <property type="match status" value="1"/>
</dbReference>
<keyword evidence="2 4" id="KW-0378">Hydrolase</keyword>
<dbReference type="PANTHER" id="PTHR42715">
    <property type="entry name" value="BETA-GLUCOSIDASE"/>
    <property type="match status" value="1"/>
</dbReference>
<dbReference type="SUPFAM" id="SSF51445">
    <property type="entry name" value="(Trans)glycosidases"/>
    <property type="match status" value="1"/>
</dbReference>
<evidence type="ECO:0000313" key="7">
    <source>
        <dbReference type="EMBL" id="TWJ01616.1"/>
    </source>
</evidence>
<comment type="similarity">
    <text evidence="1 4">Belongs to the glycosyl hydrolase 3 family.</text>
</comment>
<dbReference type="InterPro" id="IPR017853">
    <property type="entry name" value="GH"/>
</dbReference>
<dbReference type="GO" id="GO:0005975">
    <property type="term" value="P:carbohydrate metabolic process"/>
    <property type="evidence" value="ECO:0007669"/>
    <property type="project" value="InterPro"/>
</dbReference>
<dbReference type="InterPro" id="IPR036962">
    <property type="entry name" value="Glyco_hydro_3_N_sf"/>
</dbReference>
<evidence type="ECO:0000256" key="2">
    <source>
        <dbReference type="ARBA" id="ARBA00022801"/>
    </source>
</evidence>
<evidence type="ECO:0000256" key="5">
    <source>
        <dbReference type="SAM" id="SignalP"/>
    </source>
</evidence>
<gene>
    <name evidence="7" type="ORF">JN11_01767</name>
</gene>
<proteinExistence type="inferred from homology"/>
<dbReference type="RefSeq" id="WP_144911694.1">
    <property type="nucleotide sequence ID" value="NZ_VLLI01000004.1"/>
</dbReference>
<evidence type="ECO:0000256" key="3">
    <source>
        <dbReference type="ARBA" id="ARBA00023277"/>
    </source>
</evidence>
<dbReference type="Pfam" id="PF01915">
    <property type="entry name" value="Glyco_hydro_3_C"/>
    <property type="match status" value="1"/>
</dbReference>
<feature type="chain" id="PRO_5021815038" evidence="5">
    <location>
        <begin position="25"/>
        <end position="720"/>
    </location>
</feature>
<dbReference type="Gene3D" id="2.60.40.10">
    <property type="entry name" value="Immunoglobulins"/>
    <property type="match status" value="1"/>
</dbReference>
<reference evidence="7 8" key="1">
    <citation type="submission" date="2019-07" db="EMBL/GenBank/DDBJ databases">
        <title>Genomic Encyclopedia of Archaeal and Bacterial Type Strains, Phase II (KMG-II): from individual species to whole genera.</title>
        <authorList>
            <person name="Goeker M."/>
        </authorList>
    </citation>
    <scope>NUCLEOTIDE SEQUENCE [LARGE SCALE GENOMIC DNA]</scope>
    <source>
        <strain evidence="7 8">ATCC BAA-1854</strain>
    </source>
</reference>
<comment type="caution">
    <text evidence="7">The sequence shown here is derived from an EMBL/GenBank/DDBJ whole genome shotgun (WGS) entry which is preliminary data.</text>
</comment>
<keyword evidence="4" id="KW-0326">Glycosidase</keyword>
<dbReference type="Gene3D" id="3.20.20.300">
    <property type="entry name" value="Glycoside hydrolase, family 3, N-terminal domain"/>
    <property type="match status" value="1"/>
</dbReference>